<comment type="caution">
    <text evidence="2">The sequence shown here is derived from an EMBL/GenBank/DDBJ whole genome shotgun (WGS) entry which is preliminary data.</text>
</comment>
<proteinExistence type="predicted"/>
<feature type="compositionally biased region" description="Basic and acidic residues" evidence="1">
    <location>
        <begin position="52"/>
        <end position="63"/>
    </location>
</feature>
<protein>
    <submittedName>
        <fullName evidence="2">Uncharacterized protein</fullName>
    </submittedName>
</protein>
<sequence length="172" mass="18903">MAKGPNVDNRCEVRKCNHETEEQTTRSDAIGVDAQPHPSKAAEVGRRCGRTHPYERDWDRERASAYARKSNNGAFPALRATPQGPNEGVGKKRVAAPEARPGRSSCGNLSPAFLSPSCSTQTHFRIMKWDLQRICSASKQRSLPTSCDAPASARPSSPLWRSCPPRITSVEF</sequence>
<evidence type="ECO:0000256" key="1">
    <source>
        <dbReference type="SAM" id="MobiDB-lite"/>
    </source>
</evidence>
<organism evidence="2 3">
    <name type="scientific">Olpidium bornovanus</name>
    <dbReference type="NCBI Taxonomy" id="278681"/>
    <lineage>
        <taxon>Eukaryota</taxon>
        <taxon>Fungi</taxon>
        <taxon>Fungi incertae sedis</taxon>
        <taxon>Olpidiomycota</taxon>
        <taxon>Olpidiomycotina</taxon>
        <taxon>Olpidiomycetes</taxon>
        <taxon>Olpidiales</taxon>
        <taxon>Olpidiaceae</taxon>
        <taxon>Olpidium</taxon>
    </lineage>
</organism>
<accession>A0A8H8DFX3</accession>
<dbReference type="Proteomes" id="UP000673691">
    <property type="component" value="Unassembled WGS sequence"/>
</dbReference>
<keyword evidence="3" id="KW-1185">Reference proteome</keyword>
<feature type="compositionally biased region" description="Basic and acidic residues" evidence="1">
    <location>
        <begin position="9"/>
        <end position="25"/>
    </location>
</feature>
<feature type="region of interest" description="Disordered" evidence="1">
    <location>
        <begin position="140"/>
        <end position="160"/>
    </location>
</feature>
<feature type="region of interest" description="Disordered" evidence="1">
    <location>
        <begin position="1"/>
        <end position="106"/>
    </location>
</feature>
<evidence type="ECO:0000313" key="3">
    <source>
        <dbReference type="Proteomes" id="UP000673691"/>
    </source>
</evidence>
<evidence type="ECO:0000313" key="2">
    <source>
        <dbReference type="EMBL" id="KAG5456726.1"/>
    </source>
</evidence>
<dbReference type="EMBL" id="JAEFCI010011259">
    <property type="protein sequence ID" value="KAG5456726.1"/>
    <property type="molecule type" value="Genomic_DNA"/>
</dbReference>
<name>A0A8H8DFX3_9FUNG</name>
<dbReference type="AlphaFoldDB" id="A0A8H8DFX3"/>
<reference evidence="2 3" key="1">
    <citation type="journal article" name="Sci. Rep.">
        <title>Genome-scale phylogenetic analyses confirm Olpidium as the closest living zoosporic fungus to the non-flagellated, terrestrial fungi.</title>
        <authorList>
            <person name="Chang Y."/>
            <person name="Rochon D."/>
            <person name="Sekimoto S."/>
            <person name="Wang Y."/>
            <person name="Chovatia M."/>
            <person name="Sandor L."/>
            <person name="Salamov A."/>
            <person name="Grigoriev I.V."/>
            <person name="Stajich J.E."/>
            <person name="Spatafora J.W."/>
        </authorList>
    </citation>
    <scope>NUCLEOTIDE SEQUENCE [LARGE SCALE GENOMIC DNA]</scope>
    <source>
        <strain evidence="2">S191</strain>
    </source>
</reference>
<gene>
    <name evidence="2" type="ORF">BJ554DRAFT_3446</name>
</gene>